<evidence type="ECO:0000259" key="2">
    <source>
        <dbReference type="Pfam" id="PF12729"/>
    </source>
</evidence>
<dbReference type="InterPro" id="IPR024478">
    <property type="entry name" value="HlyB_4HB_MCP"/>
</dbReference>
<dbReference type="EMBL" id="VSSQ01009149">
    <property type="protein sequence ID" value="MPM40851.1"/>
    <property type="molecule type" value="Genomic_DNA"/>
</dbReference>
<evidence type="ECO:0000256" key="1">
    <source>
        <dbReference type="SAM" id="Phobius"/>
    </source>
</evidence>
<keyword evidence="1" id="KW-1133">Transmembrane helix</keyword>
<reference evidence="3" key="1">
    <citation type="submission" date="2019-08" db="EMBL/GenBank/DDBJ databases">
        <authorList>
            <person name="Kucharzyk K."/>
            <person name="Murdoch R.W."/>
            <person name="Higgins S."/>
            <person name="Loffler F."/>
        </authorList>
    </citation>
    <scope>NUCLEOTIDE SEQUENCE</scope>
</reference>
<keyword evidence="1" id="KW-0472">Membrane</keyword>
<dbReference type="Pfam" id="PF12729">
    <property type="entry name" value="4HB_MCP_1"/>
    <property type="match status" value="1"/>
</dbReference>
<evidence type="ECO:0000313" key="3">
    <source>
        <dbReference type="EMBL" id="MPM40851.1"/>
    </source>
</evidence>
<comment type="caution">
    <text evidence="3">The sequence shown here is derived from an EMBL/GenBank/DDBJ whole genome shotgun (WGS) entry which is preliminary data.</text>
</comment>
<name>A0A644ZM14_9ZZZZ</name>
<feature type="transmembrane region" description="Helical" evidence="1">
    <location>
        <begin position="12"/>
        <end position="29"/>
    </location>
</feature>
<accession>A0A644ZM14</accession>
<feature type="transmembrane region" description="Helical" evidence="1">
    <location>
        <begin position="180"/>
        <end position="202"/>
    </location>
</feature>
<dbReference type="Gene3D" id="6.10.340.10">
    <property type="match status" value="1"/>
</dbReference>
<organism evidence="3">
    <name type="scientific">bioreactor metagenome</name>
    <dbReference type="NCBI Taxonomy" id="1076179"/>
    <lineage>
        <taxon>unclassified sequences</taxon>
        <taxon>metagenomes</taxon>
        <taxon>ecological metagenomes</taxon>
    </lineage>
</organism>
<sequence>MLKSLRAKIFSSFMLLVLMLVIAGIMSIIEFNKVGVSIKNVMDDNYKSIEQTKQMLDALEREDSGLLMYLMGNREMGSQTINTAYSAIQDAIKIAQNNITEKDEDKYINNIIKKYEEFHTSVKQTTDTSEQLTLEEKNEIYLQNQQLFFSAKKAINELMQLNQEGVYKQTNTMKENSKRAMMPAIVSIVAAIVFALLLNFFISEYFIRPINRLIDGVKSFYPEKGIINSGIKSNDEIKRLETETNNLIGRLLRLKNQSK</sequence>
<keyword evidence="1" id="KW-0812">Transmembrane</keyword>
<proteinExistence type="predicted"/>
<feature type="domain" description="Chemotaxis methyl-accepting receptor HlyB-like 4HB MCP" evidence="2">
    <location>
        <begin position="6"/>
        <end position="166"/>
    </location>
</feature>
<protein>
    <recommendedName>
        <fullName evidence="2">Chemotaxis methyl-accepting receptor HlyB-like 4HB MCP domain-containing protein</fullName>
    </recommendedName>
</protein>
<gene>
    <name evidence="3" type="ORF">SDC9_87499</name>
</gene>
<dbReference type="AlphaFoldDB" id="A0A644ZM14"/>